<gene>
    <name evidence="2" type="ORF">KQ910_13590</name>
</gene>
<comment type="caution">
    <text evidence="2">The sequence shown here is derived from an EMBL/GenBank/DDBJ whole genome shotgun (WGS) entry which is preliminary data.</text>
</comment>
<dbReference type="PANTHER" id="PTHR43319">
    <property type="entry name" value="BETA-LACTAMASE-RELATED"/>
    <property type="match status" value="1"/>
</dbReference>
<keyword evidence="3" id="KW-1185">Reference proteome</keyword>
<evidence type="ECO:0000259" key="1">
    <source>
        <dbReference type="Pfam" id="PF00144"/>
    </source>
</evidence>
<dbReference type="Proteomes" id="UP000727907">
    <property type="component" value="Unassembled WGS sequence"/>
</dbReference>
<feature type="domain" description="Beta-lactamase-related" evidence="1">
    <location>
        <begin position="21"/>
        <end position="386"/>
    </location>
</feature>
<evidence type="ECO:0000313" key="2">
    <source>
        <dbReference type="EMBL" id="MBU8874803.1"/>
    </source>
</evidence>
<dbReference type="InterPro" id="IPR052907">
    <property type="entry name" value="Beta-lactamase/esterase"/>
</dbReference>
<reference evidence="2 3" key="1">
    <citation type="submission" date="2021-06" db="EMBL/GenBank/DDBJ databases">
        <authorList>
            <person name="Lee D.H."/>
        </authorList>
    </citation>
    <scope>NUCLEOTIDE SEQUENCE [LARGE SCALE GENOMIC DNA]</scope>
    <source>
        <strain evidence="2 3">MMS21-HV4-11</strain>
    </source>
</reference>
<dbReference type="EMBL" id="JAHOPB010000001">
    <property type="protein sequence ID" value="MBU8874803.1"/>
    <property type="molecule type" value="Genomic_DNA"/>
</dbReference>
<dbReference type="Pfam" id="PF00144">
    <property type="entry name" value="Beta-lactamase"/>
    <property type="match status" value="1"/>
</dbReference>
<evidence type="ECO:0000313" key="3">
    <source>
        <dbReference type="Proteomes" id="UP000727907"/>
    </source>
</evidence>
<proteinExistence type="predicted"/>
<protein>
    <submittedName>
        <fullName evidence="2">Beta-lactamase family protein</fullName>
    </submittedName>
</protein>
<organism evidence="2 3">
    <name type="scientific">Reyranella humidisoli</name>
    <dbReference type="NCBI Taxonomy" id="2849149"/>
    <lineage>
        <taxon>Bacteria</taxon>
        <taxon>Pseudomonadati</taxon>
        <taxon>Pseudomonadota</taxon>
        <taxon>Alphaproteobacteria</taxon>
        <taxon>Hyphomicrobiales</taxon>
        <taxon>Reyranellaceae</taxon>
        <taxon>Reyranella</taxon>
    </lineage>
</organism>
<accession>A0ABS6INK8</accession>
<sequence>MSDAAIGGTCRPGFERVAEAFEKNFREKGEIGASACLTMGGETVVDLWGGVADPKSKAPWTRDTVSIVFSCTKGATALCAHVLASRGQLDLDAPVAELWPEFAQHGKERVTTRMMLDHSSAVPAVRAPVKDDGPYDWAYMTERLAAEVPFWEPGTRNGYHGFTFGWTVGEMVRRASGKSLGAFFREEIAGPLGLDFWIGLPEAIEPRVAPIVPHVYKVADAVTPFMRDLATNKESVAALFYFNNGAWRSGGANSRAGHAAEIGAANGITNARGLAGMYAPLANGGGDLVDATTLARMGEVSMATHDDATLRIPTRFALGFMKSMDNRRRSMAAKLWGEDCDSVILGSPAFGHVGAGGSLGFADPVAGLSFGYTMNRMGPGLLMNERGQSLVDAAYLSLGYKNKDGGVWVR</sequence>
<dbReference type="RefSeq" id="WP_216960971.1">
    <property type="nucleotide sequence ID" value="NZ_JAHOPB010000001.1"/>
</dbReference>
<name>A0ABS6INK8_9HYPH</name>
<dbReference type="PANTHER" id="PTHR43319:SF3">
    <property type="entry name" value="BETA-LACTAMASE-RELATED DOMAIN-CONTAINING PROTEIN"/>
    <property type="match status" value="1"/>
</dbReference>
<dbReference type="InterPro" id="IPR001466">
    <property type="entry name" value="Beta-lactam-related"/>
</dbReference>